<accession>A0A939ILE6</accession>
<name>A0A939ILE6_9GAMM</name>
<dbReference type="Pfam" id="PF08818">
    <property type="entry name" value="DUF1801"/>
    <property type="match status" value="1"/>
</dbReference>
<dbReference type="InterPro" id="IPR014922">
    <property type="entry name" value="YdhG-like"/>
</dbReference>
<reference evidence="2" key="1">
    <citation type="submission" date="2021-02" db="EMBL/GenBank/DDBJ databases">
        <title>PHA producing bacteria isolated from coastal sediment in Guangdong, Shenzhen.</title>
        <authorList>
            <person name="Zheng W."/>
            <person name="Yu S."/>
            <person name="Huang Y."/>
        </authorList>
    </citation>
    <scope>NUCLEOTIDE SEQUENCE</scope>
    <source>
        <strain evidence="2">TN14-10</strain>
    </source>
</reference>
<feature type="domain" description="YdhG-like" evidence="1">
    <location>
        <begin position="17"/>
        <end position="120"/>
    </location>
</feature>
<sequence length="134" mass="15533">MKREVKEKFNSYPEPIRARLESIRGIILAEAKKNGLGEVEEALKWGEPSYLVKGGSAIRCDWKEKFPDQYAVYFNCNTKLVDTFKELYGDKFRFEGNRAMVFGVNDKLHKKELKHCIKLALTYHKLKHLPLLGA</sequence>
<dbReference type="SUPFAM" id="SSF159888">
    <property type="entry name" value="YdhG-like"/>
    <property type="match status" value="1"/>
</dbReference>
<evidence type="ECO:0000259" key="1">
    <source>
        <dbReference type="Pfam" id="PF08818"/>
    </source>
</evidence>
<keyword evidence="3" id="KW-1185">Reference proteome</keyword>
<organism evidence="2 3">
    <name type="scientific">Parahaliea mediterranea</name>
    <dbReference type="NCBI Taxonomy" id="651086"/>
    <lineage>
        <taxon>Bacteria</taxon>
        <taxon>Pseudomonadati</taxon>
        <taxon>Pseudomonadota</taxon>
        <taxon>Gammaproteobacteria</taxon>
        <taxon>Cellvibrionales</taxon>
        <taxon>Halieaceae</taxon>
        <taxon>Parahaliea</taxon>
    </lineage>
</organism>
<dbReference type="AlphaFoldDB" id="A0A939ILE6"/>
<comment type="caution">
    <text evidence="2">The sequence shown here is derived from an EMBL/GenBank/DDBJ whole genome shotgun (WGS) entry which is preliminary data.</text>
</comment>
<evidence type="ECO:0000313" key="3">
    <source>
        <dbReference type="Proteomes" id="UP000664303"/>
    </source>
</evidence>
<proteinExistence type="predicted"/>
<protein>
    <submittedName>
        <fullName evidence="2">DUF1801 domain-containing protein</fullName>
    </submittedName>
</protein>
<dbReference type="EMBL" id="JAFKCZ010000014">
    <property type="protein sequence ID" value="MBN7798316.1"/>
    <property type="molecule type" value="Genomic_DNA"/>
</dbReference>
<dbReference type="Proteomes" id="UP000664303">
    <property type="component" value="Unassembled WGS sequence"/>
</dbReference>
<gene>
    <name evidence="2" type="ORF">JYP50_17045</name>
</gene>
<evidence type="ECO:0000313" key="2">
    <source>
        <dbReference type="EMBL" id="MBN7798316.1"/>
    </source>
</evidence>
<dbReference type="RefSeq" id="WP_206561766.1">
    <property type="nucleotide sequence ID" value="NZ_JAFKCZ010000014.1"/>
</dbReference>